<gene>
    <name evidence="2" type="ORF">ABUW04_31165</name>
</gene>
<evidence type="ECO:0000313" key="2">
    <source>
        <dbReference type="EMBL" id="MFC1442720.1"/>
    </source>
</evidence>
<protein>
    <submittedName>
        <fullName evidence="2">Uncharacterized protein</fullName>
    </submittedName>
</protein>
<sequence length="321" mass="33383">MLVALAASALVFGCGAAVEALPGLWKVLPVIAGLLIAVPIGTWMTGNFPQTLAVRAFVGVSCVAIVAYMGGLEAENVGRAGVTQACRSMGVVLLLGLAVAGCWLAVRYSWFSRNASWVVPGLLTLLPLTLPWLGGLLNAVYLSDGFGIPVSSIDIPYYWTFAVALEPAGIAGLFVMLFIGLVGWVRHFHHSSVSRGAMAVAVPVLCVVYVLTAILVGMQGAAKAAGRAADDVSGGRTPDRYFGLQGQLMCLIPLNDEVPVFNGPLPTGHPVLTFGGSGDQLWAWDPLRPKGRDGSQQAVGFATADVALVQPRAGSCRGAKA</sequence>
<feature type="transmembrane region" description="Helical" evidence="1">
    <location>
        <begin position="91"/>
        <end position="110"/>
    </location>
</feature>
<feature type="transmembrane region" description="Helical" evidence="1">
    <location>
        <begin position="27"/>
        <end position="45"/>
    </location>
</feature>
<feature type="transmembrane region" description="Helical" evidence="1">
    <location>
        <begin position="117"/>
        <end position="137"/>
    </location>
</feature>
<keyword evidence="1" id="KW-0812">Transmembrane</keyword>
<feature type="transmembrane region" description="Helical" evidence="1">
    <location>
        <begin position="52"/>
        <end position="71"/>
    </location>
</feature>
<keyword evidence="1" id="KW-0472">Membrane</keyword>
<name>A0ABV6XWR8_9ACTN</name>
<accession>A0ABV6XWR8</accession>
<dbReference type="EMBL" id="JBEUKS010000013">
    <property type="protein sequence ID" value="MFC1442720.1"/>
    <property type="molecule type" value="Genomic_DNA"/>
</dbReference>
<keyword evidence="1" id="KW-1133">Transmembrane helix</keyword>
<feature type="transmembrane region" description="Helical" evidence="1">
    <location>
        <begin position="157"/>
        <end position="185"/>
    </location>
</feature>
<proteinExistence type="predicted"/>
<evidence type="ECO:0000256" key="1">
    <source>
        <dbReference type="SAM" id="Phobius"/>
    </source>
</evidence>
<comment type="caution">
    <text evidence="2">The sequence shown here is derived from an EMBL/GenBank/DDBJ whole genome shotgun (WGS) entry which is preliminary data.</text>
</comment>
<dbReference type="Proteomes" id="UP001592581">
    <property type="component" value="Unassembled WGS sequence"/>
</dbReference>
<organism evidence="2 3">
    <name type="scientific">Streptacidiphilus jeojiensis</name>
    <dbReference type="NCBI Taxonomy" id="3229225"/>
    <lineage>
        <taxon>Bacteria</taxon>
        <taxon>Bacillati</taxon>
        <taxon>Actinomycetota</taxon>
        <taxon>Actinomycetes</taxon>
        <taxon>Kitasatosporales</taxon>
        <taxon>Streptomycetaceae</taxon>
        <taxon>Streptacidiphilus</taxon>
    </lineage>
</organism>
<feature type="transmembrane region" description="Helical" evidence="1">
    <location>
        <begin position="197"/>
        <end position="218"/>
    </location>
</feature>
<reference evidence="2 3" key="1">
    <citation type="submission" date="2024-06" db="EMBL/GenBank/DDBJ databases">
        <authorList>
            <person name="Lee S.D."/>
        </authorList>
    </citation>
    <scope>NUCLEOTIDE SEQUENCE [LARGE SCALE GENOMIC DNA]</scope>
    <source>
        <strain evidence="2 3">N1-10</strain>
    </source>
</reference>
<keyword evidence="3" id="KW-1185">Reference proteome</keyword>
<evidence type="ECO:0000313" key="3">
    <source>
        <dbReference type="Proteomes" id="UP001592581"/>
    </source>
</evidence>
<dbReference type="RefSeq" id="WP_380567849.1">
    <property type="nucleotide sequence ID" value="NZ_JBEUKS010000013.1"/>
</dbReference>